<accession>A0A1L3GRJ4</accession>
<dbReference type="Pfam" id="PF02754">
    <property type="entry name" value="CCG"/>
    <property type="match status" value="2"/>
</dbReference>
<proteinExistence type="predicted"/>
<dbReference type="GO" id="GO:0051539">
    <property type="term" value="F:4 iron, 4 sulfur cluster binding"/>
    <property type="evidence" value="ECO:0007669"/>
    <property type="project" value="UniProtKB-KW"/>
</dbReference>
<feature type="domain" description="4Fe-4S ferredoxin-type" evidence="8">
    <location>
        <begin position="349"/>
        <end position="378"/>
    </location>
</feature>
<keyword evidence="1" id="KW-0813">Transport</keyword>
<dbReference type="InterPro" id="IPR054704">
    <property type="entry name" value="Quin_L_LdhH-like"/>
</dbReference>
<evidence type="ECO:0000256" key="6">
    <source>
        <dbReference type="ARBA" id="ARBA00023004"/>
    </source>
</evidence>
<dbReference type="InterPro" id="IPR037171">
    <property type="entry name" value="NagB/RpiA_transferase-like"/>
</dbReference>
<keyword evidence="6" id="KW-0408">Iron</keyword>
<organism evidence="9 10">
    <name type="scientific">Syntrophotalea acetylenivorans</name>
    <dbReference type="NCBI Taxonomy" id="1842532"/>
    <lineage>
        <taxon>Bacteria</taxon>
        <taxon>Pseudomonadati</taxon>
        <taxon>Thermodesulfobacteriota</taxon>
        <taxon>Desulfuromonadia</taxon>
        <taxon>Desulfuromonadales</taxon>
        <taxon>Syntrophotaleaceae</taxon>
        <taxon>Syntrophotalea</taxon>
    </lineage>
</organism>
<dbReference type="RefSeq" id="WP_072284560.1">
    <property type="nucleotide sequence ID" value="NZ_CP015519.1"/>
</dbReference>
<keyword evidence="4" id="KW-0677">Repeat</keyword>
<name>A0A1L3GRJ4_9BACT</name>
<dbReference type="GO" id="GO:0016491">
    <property type="term" value="F:oxidoreductase activity"/>
    <property type="evidence" value="ECO:0007669"/>
    <property type="project" value="UniProtKB-ARBA"/>
</dbReference>
<dbReference type="SUPFAM" id="SSF100950">
    <property type="entry name" value="NagB/RpiA/CoA transferase-like"/>
    <property type="match status" value="1"/>
</dbReference>
<evidence type="ECO:0000256" key="4">
    <source>
        <dbReference type="ARBA" id="ARBA00022737"/>
    </source>
</evidence>
<dbReference type="GO" id="GO:0046872">
    <property type="term" value="F:metal ion binding"/>
    <property type="evidence" value="ECO:0007669"/>
    <property type="project" value="UniProtKB-KW"/>
</dbReference>
<evidence type="ECO:0000259" key="8">
    <source>
        <dbReference type="PROSITE" id="PS51379"/>
    </source>
</evidence>
<keyword evidence="5" id="KW-0249">Electron transport</keyword>
<dbReference type="PANTHER" id="PTHR47153:SF2">
    <property type="entry name" value="LACTATE UTILIZATION PROTEIN B"/>
    <property type="match status" value="1"/>
</dbReference>
<dbReference type="InterPro" id="IPR009051">
    <property type="entry name" value="Helical_ferredxn"/>
</dbReference>
<dbReference type="InterPro" id="IPR017896">
    <property type="entry name" value="4Fe4S_Fe-S-bd"/>
</dbReference>
<feature type="domain" description="4Fe-4S ferredoxin-type" evidence="8">
    <location>
        <begin position="299"/>
        <end position="330"/>
    </location>
</feature>
<dbReference type="InterPro" id="IPR024185">
    <property type="entry name" value="FTHF_cligase-like_sf"/>
</dbReference>
<dbReference type="InterPro" id="IPR004452">
    <property type="entry name" value="LutB/LldF"/>
</dbReference>
<dbReference type="EMBL" id="CP015519">
    <property type="protein sequence ID" value="APG28533.1"/>
    <property type="molecule type" value="Genomic_DNA"/>
</dbReference>
<dbReference type="Gene3D" id="1.10.1060.10">
    <property type="entry name" value="Alpha-helical ferredoxin"/>
    <property type="match status" value="1"/>
</dbReference>
<dbReference type="InterPro" id="IPR004017">
    <property type="entry name" value="Cys_rich_dom"/>
</dbReference>
<reference evidence="9 10" key="1">
    <citation type="journal article" date="2017" name="Genome Announc.">
        <title>Complete Genome Sequences of Two Acetylene-Fermenting Pelobacter acetylenicus Strains.</title>
        <authorList>
            <person name="Sutton J.M."/>
            <person name="Baesman S.M."/>
            <person name="Fierst J.L."/>
            <person name="Poret-Peterson A.T."/>
            <person name="Oremland R.S."/>
            <person name="Dunlap D.S."/>
            <person name="Akob D.M."/>
        </authorList>
    </citation>
    <scope>NUCLEOTIDE SEQUENCE [LARGE SCALE GENOMIC DNA]</scope>
    <source>
        <strain evidence="9 10">SFB93</strain>
    </source>
</reference>
<keyword evidence="2" id="KW-0004">4Fe-4S</keyword>
<evidence type="ECO:0000313" key="9">
    <source>
        <dbReference type="EMBL" id="APG28533.1"/>
    </source>
</evidence>
<protein>
    <recommendedName>
        <fullName evidence="8">4Fe-4S ferredoxin-type domain-containing protein</fullName>
    </recommendedName>
</protein>
<dbReference type="Gene3D" id="3.40.50.10420">
    <property type="entry name" value="NagB/RpiA/CoA transferase-like"/>
    <property type="match status" value="1"/>
</dbReference>
<dbReference type="SUPFAM" id="SSF46548">
    <property type="entry name" value="alpha-helical ferredoxin"/>
    <property type="match status" value="1"/>
</dbReference>
<keyword evidence="3" id="KW-0479">Metal-binding</keyword>
<evidence type="ECO:0000256" key="3">
    <source>
        <dbReference type="ARBA" id="ARBA00022723"/>
    </source>
</evidence>
<dbReference type="KEGG" id="pef:A7E78_12185"/>
<dbReference type="NCBIfam" id="NF045670">
    <property type="entry name" value="quin_L_LdhH"/>
    <property type="match status" value="1"/>
</dbReference>
<evidence type="ECO:0000256" key="2">
    <source>
        <dbReference type="ARBA" id="ARBA00022485"/>
    </source>
</evidence>
<dbReference type="PROSITE" id="PS00198">
    <property type="entry name" value="4FE4S_FER_1"/>
    <property type="match status" value="1"/>
</dbReference>
<dbReference type="Proteomes" id="UP000182517">
    <property type="component" value="Chromosome"/>
</dbReference>
<dbReference type="GO" id="GO:0006089">
    <property type="term" value="P:lactate metabolic process"/>
    <property type="evidence" value="ECO:0007669"/>
    <property type="project" value="InterPro"/>
</dbReference>
<dbReference type="Pfam" id="PF02589">
    <property type="entry name" value="LUD_dom"/>
    <property type="match status" value="1"/>
</dbReference>
<dbReference type="PROSITE" id="PS51379">
    <property type="entry name" value="4FE4S_FER_2"/>
    <property type="match status" value="2"/>
</dbReference>
<dbReference type="InterPro" id="IPR017900">
    <property type="entry name" value="4Fe4S_Fe_S_CS"/>
</dbReference>
<dbReference type="Pfam" id="PF13183">
    <property type="entry name" value="Fer4_8"/>
    <property type="match status" value="1"/>
</dbReference>
<dbReference type="PANTHER" id="PTHR47153">
    <property type="entry name" value="LACTATE UTILIZATION PROTEIN B"/>
    <property type="match status" value="1"/>
</dbReference>
<gene>
    <name evidence="9" type="ORF">A7E78_12185</name>
</gene>
<dbReference type="STRING" id="1842532.A7E78_12185"/>
<keyword evidence="10" id="KW-1185">Reference proteome</keyword>
<sequence length="719" mass="78199">MSRQRSRDYRARIDVALGATRQQDALHRFGDAYLEAREQAMADLDFEAQREAIAKLKDEVGLHRRQYLDQFIELAEKAGAHVFQAADASVANDYIVELARRRGAKLAVKSKSMASEEVGLNQALREAGVEALETDLGEWIVQLAGQRPSHMVMPAIHMFRDEVAALFGQVTGQAEPADIEHLVAVARQQLRDKFLQADMGISGANLAVAETGSLALVTNEGNARLVATLPPVHVVLVGIDKLVPTLEDAMRVLQVLPRSATAQALTSYVSWIRGPVPQEGAAKELHIVLLDNGRSALGEAADCKDALRCLRCGACANVCPVYQTIGGHVFGRTYVGAIGVVLTAFFEGLEPAAELVKACIGCRACAAICPAKIDLEEIILKLRRRIGDQEGLGLGKSLLFRKVLRNRRLFHTLLRSAARLQKPLTGNRGSIRHLPLHFSSLTEWRTLPAIADKPLRDLMPAVDEQLQAPRLRVALFAGCATDFVHPQIGLSLVAVLNRCNIAVTLPQGQSCCGIPALYSGDRQTAMELARQNVRELLADDPDAVITTCPTCTAALKQHFVELLQDDGDYAEAARRLAAITFDAAAFVAEQQSDLSAADNRGVVTYHDSCHLKRGCGVWQEPRQLLARAGWQLVEMERADRCCGFGGSYSFASHPEISREITKDKINSILRSGADVVAVDCPGCLIMLRGALEKRGLPQRVAHTMELLSEASDTGSDGDE</sequence>
<evidence type="ECO:0000313" key="10">
    <source>
        <dbReference type="Proteomes" id="UP000182517"/>
    </source>
</evidence>
<evidence type="ECO:0000256" key="5">
    <source>
        <dbReference type="ARBA" id="ARBA00022982"/>
    </source>
</evidence>
<dbReference type="InterPro" id="IPR003741">
    <property type="entry name" value="LUD_dom"/>
</dbReference>
<keyword evidence="7" id="KW-0411">Iron-sulfur</keyword>
<dbReference type="AlphaFoldDB" id="A0A1L3GRJ4"/>
<dbReference type="OrthoDB" id="5289041at2"/>
<evidence type="ECO:0000256" key="7">
    <source>
        <dbReference type="ARBA" id="ARBA00023014"/>
    </source>
</evidence>
<evidence type="ECO:0000256" key="1">
    <source>
        <dbReference type="ARBA" id="ARBA00022448"/>
    </source>
</evidence>